<keyword evidence="1" id="KW-0812">Transmembrane</keyword>
<reference evidence="5" key="1">
    <citation type="submission" date="2016-04" db="EMBL/GenBank/DDBJ databases">
        <authorList>
            <person name="Chen L."/>
            <person name="Zhuang W."/>
            <person name="Wang G."/>
        </authorList>
    </citation>
    <scope>NUCLEOTIDE SEQUENCE [LARGE SCALE GENOMIC DNA]</scope>
    <source>
        <strain evidence="5">208</strain>
    </source>
</reference>
<dbReference type="Proteomes" id="UP000192276">
    <property type="component" value="Unassembled WGS sequence"/>
</dbReference>
<dbReference type="PANTHER" id="PTHR43798:SF27">
    <property type="entry name" value="HYDROLASE ALPHA_BETA HYDROLASE FOLD FAMILY"/>
    <property type="match status" value="1"/>
</dbReference>
<dbReference type="SUPFAM" id="SSF53474">
    <property type="entry name" value="alpha/beta-Hydrolases"/>
    <property type="match status" value="1"/>
</dbReference>
<proteinExistence type="predicted"/>
<evidence type="ECO:0000259" key="2">
    <source>
        <dbReference type="Pfam" id="PF00561"/>
    </source>
</evidence>
<feature type="transmembrane region" description="Helical" evidence="1">
    <location>
        <begin position="641"/>
        <end position="660"/>
    </location>
</feature>
<sequence>MYIYYYKPMPQSCSFKTLILVVLAFFSLSISFSQDPGTVKFEWATCPKCPIPKADPADIKRINMLLGYLTVPENRSIKDGRTIRLGVSILKSTDPKTTKAPLIVLHGGPGGKIVGFYSPQYEKLRKDRDVVFIDQRGAGSSEPAFSPEMNQQLLNLFAQDLSPTQELEQRVSIAAKAKEKLIQKGIDLSVYNSAAIAADIRDLGKALGYTSWNLWGSSYGTRVALTMMRDYPEGIRSVILESPLPPNVPYFQNITATFKRSLDKLFDRCSQDAGCRLNYPDLKNDFYAAIESLDKQPMVVHMADKTKFPAGEFIINSQDMLLAFQQAMYSQDIYPILPLLIEQIKNRNEAALKNFVTAMSNGIFRLDYGLYYTVICKECMPFNDLKVFDSSSSGFWKGLSFYRDEFDICNLWNTAAPNQIDSAAVASNIPALILSGDMDPIAAASNGEIAHRTLGSSFLYTFENTGHFASGNPHAMDLIQKFLNDPDKEPDAAHFVKAAPIPFAGNVHVHNGIISLAPKLQINKANWVYTGWLVVIGLCLLSGLFIAGRKYLTNKKYKWTPLEKSFYILSIAGSIGGLYFCIRLIQVIFKTAASNRMVLGFGLPGQYATVLWVPYFIVLCYAIQLLLLVWERKNKNAIKYYRTFLLLQIPFLFFVFYFWLFY</sequence>
<dbReference type="STRING" id="550983.A4R26_02295"/>
<dbReference type="OrthoDB" id="613638at2"/>
<dbReference type="InterPro" id="IPR013595">
    <property type="entry name" value="Pept_S33_TAP-like_C"/>
</dbReference>
<feature type="transmembrane region" description="Helical" evidence="1">
    <location>
        <begin position="527"/>
        <end position="546"/>
    </location>
</feature>
<dbReference type="PANTHER" id="PTHR43798">
    <property type="entry name" value="MONOACYLGLYCEROL LIPASE"/>
    <property type="match status" value="1"/>
</dbReference>
<dbReference type="InterPro" id="IPR000073">
    <property type="entry name" value="AB_hydrolase_1"/>
</dbReference>
<dbReference type="Pfam" id="PF00561">
    <property type="entry name" value="Abhydrolase_1"/>
    <property type="match status" value="1"/>
</dbReference>
<keyword evidence="1" id="KW-0472">Membrane</keyword>
<comment type="caution">
    <text evidence="4">The sequence shown here is derived from an EMBL/GenBank/DDBJ whole genome shotgun (WGS) entry which is preliminary data.</text>
</comment>
<accession>A0A1V9GDM0</accession>
<keyword evidence="5" id="KW-1185">Reference proteome</keyword>
<dbReference type="Gene3D" id="3.40.50.1820">
    <property type="entry name" value="alpha/beta hydrolase"/>
    <property type="match status" value="1"/>
</dbReference>
<feature type="transmembrane region" description="Helical" evidence="1">
    <location>
        <begin position="609"/>
        <end position="629"/>
    </location>
</feature>
<feature type="domain" description="AB hydrolase-1" evidence="2">
    <location>
        <begin position="101"/>
        <end position="248"/>
    </location>
</feature>
<name>A0A1V9GDM0_9BACT</name>
<dbReference type="AlphaFoldDB" id="A0A1V9GDM0"/>
<evidence type="ECO:0000313" key="5">
    <source>
        <dbReference type="Proteomes" id="UP000192276"/>
    </source>
</evidence>
<protein>
    <recommendedName>
        <fullName evidence="6">AB hydrolase-1 domain-containing protein</fullName>
    </recommendedName>
</protein>
<evidence type="ECO:0000259" key="3">
    <source>
        <dbReference type="Pfam" id="PF08386"/>
    </source>
</evidence>
<evidence type="ECO:0000256" key="1">
    <source>
        <dbReference type="SAM" id="Phobius"/>
    </source>
</evidence>
<dbReference type="Pfam" id="PF08386">
    <property type="entry name" value="Abhydrolase_4"/>
    <property type="match status" value="1"/>
</dbReference>
<dbReference type="InterPro" id="IPR029058">
    <property type="entry name" value="AB_hydrolase_fold"/>
</dbReference>
<evidence type="ECO:0008006" key="6">
    <source>
        <dbReference type="Google" id="ProtNLM"/>
    </source>
</evidence>
<gene>
    <name evidence="4" type="ORF">A4R26_02295</name>
</gene>
<evidence type="ECO:0000313" key="4">
    <source>
        <dbReference type="EMBL" id="OQP68647.1"/>
    </source>
</evidence>
<dbReference type="InterPro" id="IPR050266">
    <property type="entry name" value="AB_hydrolase_sf"/>
</dbReference>
<feature type="transmembrane region" description="Helical" evidence="1">
    <location>
        <begin position="566"/>
        <end position="589"/>
    </location>
</feature>
<organism evidence="4 5">
    <name type="scientific">Niastella populi</name>
    <dbReference type="NCBI Taxonomy" id="550983"/>
    <lineage>
        <taxon>Bacteria</taxon>
        <taxon>Pseudomonadati</taxon>
        <taxon>Bacteroidota</taxon>
        <taxon>Chitinophagia</taxon>
        <taxon>Chitinophagales</taxon>
        <taxon>Chitinophagaceae</taxon>
        <taxon>Niastella</taxon>
    </lineage>
</organism>
<dbReference type="EMBL" id="LWBP01000001">
    <property type="protein sequence ID" value="OQP68647.1"/>
    <property type="molecule type" value="Genomic_DNA"/>
</dbReference>
<dbReference type="GO" id="GO:0016020">
    <property type="term" value="C:membrane"/>
    <property type="evidence" value="ECO:0007669"/>
    <property type="project" value="TreeGrafter"/>
</dbReference>
<keyword evidence="1" id="KW-1133">Transmembrane helix</keyword>
<feature type="domain" description="Peptidase S33 tripeptidyl aminopeptidase-like C-terminal" evidence="3">
    <location>
        <begin position="406"/>
        <end position="488"/>
    </location>
</feature>